<dbReference type="EMBL" id="CP002273">
    <property type="protein sequence ID" value="ADO35982.1"/>
    <property type="molecule type" value="Genomic_DNA"/>
</dbReference>
<evidence type="ECO:0000313" key="2">
    <source>
        <dbReference type="Proteomes" id="UP000006873"/>
    </source>
</evidence>
<reference evidence="1 2" key="2">
    <citation type="journal article" date="2011" name="J. Bacteriol.">
        <title>Complete genome sequence of a carbon monoxide-utilizing acetogen, Eubacterium limosum KIST612.</title>
        <authorList>
            <person name="Roh H."/>
            <person name="Ko H.J."/>
            <person name="Kim D."/>
            <person name="Choi D.G."/>
            <person name="Park S."/>
            <person name="Kim S."/>
            <person name="Chang I.S."/>
            <person name="Choi I.G."/>
        </authorList>
    </citation>
    <scope>NUCLEOTIDE SEQUENCE [LARGE SCALE GENOMIC DNA]</scope>
    <source>
        <strain evidence="1 2">KIST612</strain>
    </source>
</reference>
<dbReference type="HOGENOM" id="CLU_3343815_0_0_9"/>
<proteinExistence type="predicted"/>
<organism evidence="1 2">
    <name type="scientific">Eubacterium callanderi</name>
    <dbReference type="NCBI Taxonomy" id="53442"/>
    <lineage>
        <taxon>Bacteria</taxon>
        <taxon>Bacillati</taxon>
        <taxon>Bacillota</taxon>
        <taxon>Clostridia</taxon>
        <taxon>Eubacteriales</taxon>
        <taxon>Eubacteriaceae</taxon>
        <taxon>Eubacterium</taxon>
    </lineage>
</organism>
<dbReference type="KEGG" id="elm:ELI_0979"/>
<keyword evidence="2" id="KW-1185">Reference proteome</keyword>
<dbReference type="Proteomes" id="UP000006873">
    <property type="component" value="Chromosome"/>
</dbReference>
<protein>
    <submittedName>
        <fullName evidence="1">Uncharacterized protein</fullName>
    </submittedName>
</protein>
<accession>E3GKH5</accession>
<dbReference type="AlphaFoldDB" id="E3GKH5"/>
<reference key="1">
    <citation type="submission" date="2010-09" db="EMBL/GenBank/DDBJ databases">
        <authorList>
            <person name="Roh H."/>
            <person name="Ko H.-J."/>
            <person name="Kim D."/>
            <person name="Choi D.G."/>
            <person name="Park S."/>
            <person name="Kim S."/>
            <person name="Kim K.H."/>
            <person name="Chang I.S."/>
            <person name="Choi I.-G."/>
        </authorList>
    </citation>
    <scope>NUCLEOTIDE SEQUENCE</scope>
    <source>
        <strain>KIST612</strain>
    </source>
</reference>
<gene>
    <name evidence="1" type="ordered locus">ELI_0979</name>
</gene>
<sequence>MLILSKSLRKKILKKAKKRLTTACEMLYHKQAVKDGR</sequence>
<name>E3GKH5_9FIRM</name>
<evidence type="ECO:0000313" key="1">
    <source>
        <dbReference type="EMBL" id="ADO35982.1"/>
    </source>
</evidence>